<evidence type="ECO:0000313" key="10">
    <source>
        <dbReference type="EMBL" id="OKP00463.1"/>
    </source>
</evidence>
<feature type="transmembrane region" description="Helical" evidence="8">
    <location>
        <begin position="185"/>
        <end position="204"/>
    </location>
</feature>
<evidence type="ECO:0000256" key="8">
    <source>
        <dbReference type="SAM" id="Phobius"/>
    </source>
</evidence>
<evidence type="ECO:0000259" key="9">
    <source>
        <dbReference type="PROSITE" id="PS50850"/>
    </source>
</evidence>
<dbReference type="EMBL" id="MNBE01000647">
    <property type="protein sequence ID" value="OKP00463.1"/>
    <property type="molecule type" value="Genomic_DNA"/>
</dbReference>
<organism evidence="10 11">
    <name type="scientific">Penicillium subrubescens</name>
    <dbReference type="NCBI Taxonomy" id="1316194"/>
    <lineage>
        <taxon>Eukaryota</taxon>
        <taxon>Fungi</taxon>
        <taxon>Dikarya</taxon>
        <taxon>Ascomycota</taxon>
        <taxon>Pezizomycotina</taxon>
        <taxon>Eurotiomycetes</taxon>
        <taxon>Eurotiomycetidae</taxon>
        <taxon>Eurotiales</taxon>
        <taxon>Aspergillaceae</taxon>
        <taxon>Penicillium</taxon>
    </lineage>
</organism>
<feature type="transmembrane region" description="Helical" evidence="8">
    <location>
        <begin position="443"/>
        <end position="459"/>
    </location>
</feature>
<dbReference type="FunFam" id="1.20.1250.20:FF:000078">
    <property type="entry name" value="MFS maltose transporter, putative"/>
    <property type="match status" value="1"/>
</dbReference>
<keyword evidence="6 8" id="KW-0472">Membrane</keyword>
<accession>A0A1Q5TJR4</accession>
<name>A0A1Q5TJR4_9EURO</name>
<feature type="transmembrane region" description="Helical" evidence="8">
    <location>
        <begin position="370"/>
        <end position="391"/>
    </location>
</feature>
<keyword evidence="4 8" id="KW-0812">Transmembrane</keyword>
<comment type="subcellular location">
    <subcellularLocation>
        <location evidence="1">Membrane</location>
        <topology evidence="1">Multi-pass membrane protein</topology>
    </subcellularLocation>
</comment>
<evidence type="ECO:0000256" key="1">
    <source>
        <dbReference type="ARBA" id="ARBA00004141"/>
    </source>
</evidence>
<sequence length="533" mass="59513">MATEKPATVGIDHVEVVANTAEDARLATEEEHRLTILEALQKHYKACLWSMAVSLTVVMDGYDGALLGSLSAFPSFRSQFGTYVNAKSGYQLDAHWQLALGCSSPLGNIVGIYLGAYTVDRLGYKRSALIWLTWLTGCIFISFFATHISVIFAGEVLCGISWGVFACLAPPYAAELCPVVLRGLIEIWVVMCWGIGQLLSYSVLLTLNHRKDEWGWRIPFAVQWVWPAIIVPLIFFAPESPWWLVRHSRREDAEKVLKRLASGGVTDEQIRRSVALMVETNRLEANMHEGVGYLDCFRGTNLWRTEIACAAWAAQLWSGFVIASYSTYFFELAGLASQDAYKMSVGQGGLHLLFNLISIAFVANFGRRRLYLCGLAFMSLIMFMLGFVALAPETPAVGYASSALFLVWNCGYQLTVGPSAYVLVSEVSSTRLRAKTVALARNAYNLSLLVNYFVGPYILNPTKGNWKGKTGFLTGGIIIFFWIWAWFRLPETKNRTFEELDILFSKKELKARDFKSYEVVEADIHHVKLGALA</sequence>
<dbReference type="InterPro" id="IPR003663">
    <property type="entry name" value="Sugar/inositol_transpt"/>
</dbReference>
<feature type="transmembrane region" description="Helical" evidence="8">
    <location>
        <begin position="471"/>
        <end position="487"/>
    </location>
</feature>
<proteinExistence type="inferred from homology"/>
<gene>
    <name evidence="10" type="ORF">PENSUB_7920</name>
</gene>
<dbReference type="Pfam" id="PF00083">
    <property type="entry name" value="Sugar_tr"/>
    <property type="match status" value="1"/>
</dbReference>
<feature type="transmembrane region" description="Helical" evidence="8">
    <location>
        <begin position="403"/>
        <end position="423"/>
    </location>
</feature>
<dbReference type="InterPro" id="IPR050360">
    <property type="entry name" value="MFS_Sugar_Transporters"/>
</dbReference>
<dbReference type="GO" id="GO:0005351">
    <property type="term" value="F:carbohydrate:proton symporter activity"/>
    <property type="evidence" value="ECO:0007669"/>
    <property type="project" value="TreeGrafter"/>
</dbReference>
<evidence type="ECO:0000256" key="2">
    <source>
        <dbReference type="ARBA" id="ARBA00010992"/>
    </source>
</evidence>
<evidence type="ECO:0000313" key="11">
    <source>
        <dbReference type="Proteomes" id="UP000186955"/>
    </source>
</evidence>
<feature type="transmembrane region" description="Helical" evidence="8">
    <location>
        <begin position="94"/>
        <end position="116"/>
    </location>
</feature>
<keyword evidence="11" id="KW-1185">Reference proteome</keyword>
<keyword evidence="5 8" id="KW-1133">Transmembrane helix</keyword>
<keyword evidence="3 7" id="KW-0813">Transport</keyword>
<feature type="transmembrane region" description="Helical" evidence="8">
    <location>
        <begin position="151"/>
        <end position="173"/>
    </location>
</feature>
<protein>
    <submittedName>
        <fullName evidence="10">General alpha-glucoside permease</fullName>
    </submittedName>
</protein>
<feature type="transmembrane region" description="Helical" evidence="8">
    <location>
        <begin position="224"/>
        <end position="245"/>
    </location>
</feature>
<evidence type="ECO:0000256" key="6">
    <source>
        <dbReference type="ARBA" id="ARBA00023136"/>
    </source>
</evidence>
<dbReference type="OrthoDB" id="6612291at2759"/>
<feature type="domain" description="Major facilitator superfamily (MFS) profile" evidence="9">
    <location>
        <begin position="49"/>
        <end position="493"/>
    </location>
</feature>
<dbReference type="GO" id="GO:0016020">
    <property type="term" value="C:membrane"/>
    <property type="evidence" value="ECO:0007669"/>
    <property type="project" value="UniProtKB-SubCell"/>
</dbReference>
<comment type="caution">
    <text evidence="10">The sequence shown here is derived from an EMBL/GenBank/DDBJ whole genome shotgun (WGS) entry which is preliminary data.</text>
</comment>
<dbReference type="SUPFAM" id="SSF103473">
    <property type="entry name" value="MFS general substrate transporter"/>
    <property type="match status" value="1"/>
</dbReference>
<dbReference type="Gene3D" id="1.20.1250.20">
    <property type="entry name" value="MFS general substrate transporter like domains"/>
    <property type="match status" value="1"/>
</dbReference>
<feature type="transmembrane region" description="Helical" evidence="8">
    <location>
        <begin position="128"/>
        <end position="145"/>
    </location>
</feature>
<comment type="similarity">
    <text evidence="2 7">Belongs to the major facilitator superfamily. Sugar transporter (TC 2.A.1.1) family.</text>
</comment>
<dbReference type="InterPro" id="IPR005829">
    <property type="entry name" value="Sugar_transporter_CS"/>
</dbReference>
<evidence type="ECO:0000256" key="5">
    <source>
        <dbReference type="ARBA" id="ARBA00022989"/>
    </source>
</evidence>
<dbReference type="Proteomes" id="UP000186955">
    <property type="component" value="Unassembled WGS sequence"/>
</dbReference>
<evidence type="ECO:0000256" key="4">
    <source>
        <dbReference type="ARBA" id="ARBA00022692"/>
    </source>
</evidence>
<evidence type="ECO:0000256" key="7">
    <source>
        <dbReference type="RuleBase" id="RU003346"/>
    </source>
</evidence>
<dbReference type="NCBIfam" id="TIGR00879">
    <property type="entry name" value="SP"/>
    <property type="match status" value="1"/>
</dbReference>
<dbReference type="PROSITE" id="PS00217">
    <property type="entry name" value="SUGAR_TRANSPORT_2"/>
    <property type="match status" value="1"/>
</dbReference>
<dbReference type="PANTHER" id="PTHR48022">
    <property type="entry name" value="PLASTIDIC GLUCOSE TRANSPORTER 4"/>
    <property type="match status" value="1"/>
</dbReference>
<dbReference type="PROSITE" id="PS50850">
    <property type="entry name" value="MFS"/>
    <property type="match status" value="1"/>
</dbReference>
<reference evidence="10 11" key="1">
    <citation type="submission" date="2016-10" db="EMBL/GenBank/DDBJ databases">
        <title>Genome sequence of the ascomycete fungus Penicillium subrubescens.</title>
        <authorList>
            <person name="De Vries R.P."/>
            <person name="Peng M."/>
            <person name="Dilokpimol A."/>
            <person name="Hilden K."/>
            <person name="Makela M.R."/>
            <person name="Grigoriev I."/>
            <person name="Riley R."/>
            <person name="Granchi Z."/>
        </authorList>
    </citation>
    <scope>NUCLEOTIDE SEQUENCE [LARGE SCALE GENOMIC DNA]</scope>
    <source>
        <strain evidence="10 11">CBS 132785</strain>
    </source>
</reference>
<dbReference type="PANTHER" id="PTHR48022:SF83">
    <property type="entry name" value="MAJOR FACILITATOR SUPERFAMILY (MFS) PROFILE DOMAIN-CONTAINING PROTEIN"/>
    <property type="match status" value="1"/>
</dbReference>
<feature type="transmembrane region" description="Helical" evidence="8">
    <location>
        <begin position="345"/>
        <end position="363"/>
    </location>
</feature>
<feature type="transmembrane region" description="Helical" evidence="8">
    <location>
        <begin position="307"/>
        <end position="325"/>
    </location>
</feature>
<dbReference type="AlphaFoldDB" id="A0A1Q5TJR4"/>
<dbReference type="InterPro" id="IPR005828">
    <property type="entry name" value="MFS_sugar_transport-like"/>
</dbReference>
<dbReference type="InterPro" id="IPR020846">
    <property type="entry name" value="MFS_dom"/>
</dbReference>
<evidence type="ECO:0000256" key="3">
    <source>
        <dbReference type="ARBA" id="ARBA00022448"/>
    </source>
</evidence>
<dbReference type="InterPro" id="IPR036259">
    <property type="entry name" value="MFS_trans_sf"/>
</dbReference>
<feature type="transmembrane region" description="Helical" evidence="8">
    <location>
        <begin position="46"/>
        <end position="74"/>
    </location>
</feature>